<dbReference type="SUPFAM" id="SSF55729">
    <property type="entry name" value="Acyl-CoA N-acyltransferases (Nat)"/>
    <property type="match status" value="1"/>
</dbReference>
<keyword evidence="1 4" id="KW-0808">Transferase</keyword>
<dbReference type="RefSeq" id="WP_055551107.1">
    <property type="nucleotide sequence ID" value="NZ_CP023699.1"/>
</dbReference>
<reference evidence="4 5" key="1">
    <citation type="submission" date="2017-09" db="EMBL/GenBank/DDBJ databases">
        <authorList>
            <person name="Lee N."/>
            <person name="Cho B.-K."/>
        </authorList>
    </citation>
    <scope>NUCLEOTIDE SEQUENCE [LARGE SCALE GENOMIC DNA]</scope>
    <source>
        <strain evidence="4 5">ATCC 12853</strain>
    </source>
</reference>
<dbReference type="KEGG" id="ska:CP970_14400"/>
<dbReference type="InterPro" id="IPR050832">
    <property type="entry name" value="Bact_Acetyltransf"/>
</dbReference>
<sequence>MDITIRDARPDEYEALGDLTAGAYLDDGHLSLGADDPYLSVLRDVAGRAAQTEVLVAAADEGPLGCVAFVPSGGPMADIARADQAEIRMLAVSAAARGRGAGETLVRECLRRARDAGRTGLVLSTQPSMRAAHRLYERLGFVRTPERDWQPIPDLTLLTYELTF</sequence>
<dbReference type="CDD" id="cd04301">
    <property type="entry name" value="NAT_SF"/>
    <property type="match status" value="1"/>
</dbReference>
<accession>A0A5J6GDL5</accession>
<protein>
    <submittedName>
        <fullName evidence="4">GNAT family N-acetyltransferase</fullName>
    </submittedName>
</protein>
<evidence type="ECO:0000313" key="4">
    <source>
        <dbReference type="EMBL" id="QEU91925.1"/>
    </source>
</evidence>
<keyword evidence="2" id="KW-0012">Acyltransferase</keyword>
<evidence type="ECO:0000259" key="3">
    <source>
        <dbReference type="PROSITE" id="PS51186"/>
    </source>
</evidence>
<gene>
    <name evidence="4" type="ORF">CP970_14400</name>
</gene>
<dbReference type="Pfam" id="PF00583">
    <property type="entry name" value="Acetyltransf_1"/>
    <property type="match status" value="1"/>
</dbReference>
<dbReference type="PANTHER" id="PTHR43877">
    <property type="entry name" value="AMINOALKYLPHOSPHONATE N-ACETYLTRANSFERASE-RELATED-RELATED"/>
    <property type="match status" value="1"/>
</dbReference>
<evidence type="ECO:0000256" key="2">
    <source>
        <dbReference type="ARBA" id="ARBA00023315"/>
    </source>
</evidence>
<evidence type="ECO:0000256" key="1">
    <source>
        <dbReference type="ARBA" id="ARBA00022679"/>
    </source>
</evidence>
<organism evidence="4 5">
    <name type="scientific">Streptomyces kanamyceticus</name>
    <dbReference type="NCBI Taxonomy" id="1967"/>
    <lineage>
        <taxon>Bacteria</taxon>
        <taxon>Bacillati</taxon>
        <taxon>Actinomycetota</taxon>
        <taxon>Actinomycetes</taxon>
        <taxon>Kitasatosporales</taxon>
        <taxon>Streptomycetaceae</taxon>
        <taxon>Streptomyces</taxon>
    </lineage>
</organism>
<dbReference type="GO" id="GO:0016747">
    <property type="term" value="F:acyltransferase activity, transferring groups other than amino-acyl groups"/>
    <property type="evidence" value="ECO:0007669"/>
    <property type="project" value="InterPro"/>
</dbReference>
<dbReference type="PANTHER" id="PTHR43877:SF2">
    <property type="entry name" value="AMINOALKYLPHOSPHONATE N-ACETYLTRANSFERASE-RELATED"/>
    <property type="match status" value="1"/>
</dbReference>
<proteinExistence type="predicted"/>
<dbReference type="OrthoDB" id="273614at2"/>
<dbReference type="AlphaFoldDB" id="A0A5J6GDL5"/>
<dbReference type="PROSITE" id="PS51186">
    <property type="entry name" value="GNAT"/>
    <property type="match status" value="1"/>
</dbReference>
<feature type="domain" description="N-acetyltransferase" evidence="3">
    <location>
        <begin position="3"/>
        <end position="164"/>
    </location>
</feature>
<dbReference type="InterPro" id="IPR000182">
    <property type="entry name" value="GNAT_dom"/>
</dbReference>
<keyword evidence="5" id="KW-1185">Reference proteome</keyword>
<dbReference type="InterPro" id="IPR016181">
    <property type="entry name" value="Acyl_CoA_acyltransferase"/>
</dbReference>
<name>A0A5J6GDL5_STRKN</name>
<dbReference type="Gene3D" id="3.40.630.30">
    <property type="match status" value="1"/>
</dbReference>
<dbReference type="Proteomes" id="UP000325529">
    <property type="component" value="Chromosome"/>
</dbReference>
<dbReference type="EMBL" id="CP023699">
    <property type="protein sequence ID" value="QEU91925.1"/>
    <property type="molecule type" value="Genomic_DNA"/>
</dbReference>
<evidence type="ECO:0000313" key="5">
    <source>
        <dbReference type="Proteomes" id="UP000325529"/>
    </source>
</evidence>